<evidence type="ECO:0000313" key="1">
    <source>
        <dbReference type="EMBL" id="ART31746.1"/>
    </source>
</evidence>
<reference evidence="1" key="1">
    <citation type="submission" date="2017-03" db="EMBL/GenBank/DDBJ databases">
        <title>The mitochondrial genome of the carnivorous plant Utricularia reniformis (Lentibulariaceae): structure, comparative analysis and evolutionary landmarks.</title>
        <authorList>
            <person name="Silva S.R."/>
            <person name="Alvarenga D.O."/>
            <person name="Michael T.P."/>
            <person name="Miranda V.F.O."/>
            <person name="Varani A.M."/>
        </authorList>
    </citation>
    <scope>NUCLEOTIDE SEQUENCE</scope>
</reference>
<proteinExistence type="predicted"/>
<gene>
    <name evidence="1" type="ORF">AEK19_MT1559</name>
</gene>
<organism evidence="1">
    <name type="scientific">Utricularia reniformis</name>
    <dbReference type="NCBI Taxonomy" id="192314"/>
    <lineage>
        <taxon>Eukaryota</taxon>
        <taxon>Viridiplantae</taxon>
        <taxon>Streptophyta</taxon>
        <taxon>Embryophyta</taxon>
        <taxon>Tracheophyta</taxon>
        <taxon>Spermatophyta</taxon>
        <taxon>Magnoliopsida</taxon>
        <taxon>eudicotyledons</taxon>
        <taxon>Gunneridae</taxon>
        <taxon>Pentapetalae</taxon>
        <taxon>asterids</taxon>
        <taxon>lamiids</taxon>
        <taxon>Lamiales</taxon>
        <taxon>Lentibulariaceae</taxon>
        <taxon>Utricularia</taxon>
    </lineage>
</organism>
<sequence>MLLPALRILTGPSAIPMQGQSTLSNTVEQPHSNLRLSHSFKKKVLRKVRATILFCCKGQQPRPILITDLENR</sequence>
<keyword evidence="1" id="KW-0496">Mitochondrion</keyword>
<dbReference type="AlphaFoldDB" id="A0A1Y0B2S8"/>
<protein>
    <submittedName>
        <fullName evidence="1">Uncharacterized protein</fullName>
    </submittedName>
</protein>
<accession>A0A1Y0B2S8</accession>
<geneLocation type="mitochondrion" evidence="1"/>
<dbReference type="EMBL" id="KY774314">
    <property type="protein sequence ID" value="ART31746.1"/>
    <property type="molecule type" value="Genomic_DNA"/>
</dbReference>
<name>A0A1Y0B2S8_9LAMI</name>